<keyword evidence="2" id="KW-1185">Reference proteome</keyword>
<name>A0AC59EXA0_9VIRU</name>
<protein>
    <submittedName>
        <fullName evidence="1">DNA topoisomerase I</fullName>
    </submittedName>
</protein>
<sequence>MSYTLIIVESPAKCVKIEKYLGPGFKVLGSYGHITHLSNLKQIDFENNYKPKFEIADAKKSQVAKLKQAISNAKEVILATDDDREGEAIAWHITQVFKLNPAKTKRIIFHEITERAIKNSMANPGVINMDLVFAQQGRQILDLIVGFKITPTLWKHIVSNTKNSLSAGRCQTPALRLVYENYKEIQESPGKLSFNTTGIFTGRNIIFTLNHNHVSHKEIKSFLELSKTHEHILSKDPEKETKKTQPIPFTTSGLQQSANNLMNISPKETMSLAQKLYEGGFITYMRTDSKVYSEEFIESGIEYIKKNYNAAHLNPDMASITQRDADDKPEDDTKKKKKDNNNAQEAHEAIRPTNILLVKLPDNSDTFTPRHKKLYKLIWNNSLESMMAPAKYKQQVVKITAPENNHYKYTVEENIFPGWKAVQGIEPEKYYAYLQTLKCNTVVPSKIMAKQTLKELKSHYTEARLVQLLEQRGIGRPSTFSSLIDKIQERSYVEKKNVEGKKLETIDYTYESGNITEERGEKEFGNEKNKLVISQMGILVIEFLIKYFNDMFDYDYTKKMEDDLDLIAQGKKKYEMLCDDCNTLIEKLITDNSLLESSNGSSLKLNIKIDDKHTYTIGKNGPIIKYTKPDNSMGFYGVKPDIDMERLKNGEYKLEEIIVSSEDNVKILGEHNGSTVYLKSGKFGDYLEWGEIKKSLKFVKMNVPIKKIQLDDAINILFEAKKSDNSLVRMLDENLSIRNGKYGPYIFYKTSKMKKPQFLKLAGFDENPKSCAIEYLKSWIKEKYAI</sequence>
<reference evidence="1 2" key="1">
    <citation type="journal article" date="2013" name="Proc. Natl. Acad. Sci. U.S.A.">
        <title>Genome of Phaeocystis globosa virus PgV-16T highlights the common ancestry of the largest known DNA viruses infecting eukaryotes.</title>
        <authorList>
            <person name="Santini S."/>
            <person name="Jeudy S."/>
            <person name="Bartoli J."/>
            <person name="Poirot O."/>
            <person name="Lescot M."/>
            <person name="Abergel C."/>
            <person name="Barbe V."/>
            <person name="Wommack K.E."/>
            <person name="Noordeloos A.A."/>
            <person name="Brussaard C.P."/>
            <person name="Claverie J.M."/>
        </authorList>
    </citation>
    <scope>NUCLEOTIDE SEQUENCE [LARGE SCALE GENOMIC DNA]</scope>
    <source>
        <strain evidence="1 2">16T</strain>
    </source>
</reference>
<organism evidence="1 2">
    <name type="scientific">Phaeocystis globosa virus PgV-16T</name>
    <dbReference type="NCBI Taxonomy" id="3071227"/>
    <lineage>
        <taxon>Viruses</taxon>
        <taxon>Varidnaviria</taxon>
        <taxon>Bamfordvirae</taxon>
        <taxon>Nucleocytoviricota</taxon>
        <taxon>Megaviricetes</taxon>
        <taxon>Imitervirales</taxon>
        <taxon>Mesomimiviridae</taxon>
        <taxon>Tethysvirus</taxon>
        <taxon>Tethysvirus hollandense</taxon>
    </lineage>
</organism>
<evidence type="ECO:0000313" key="1">
    <source>
        <dbReference type="EMBL" id="AGM15587.1"/>
    </source>
</evidence>
<evidence type="ECO:0000313" key="2">
    <source>
        <dbReference type="Proteomes" id="UP000204225"/>
    </source>
</evidence>
<gene>
    <name evidence="1" type="ORF">PGCG_00276</name>
</gene>
<accession>A0AC59EXA0</accession>
<dbReference type="Proteomes" id="UP000204225">
    <property type="component" value="Segment"/>
</dbReference>
<proteinExistence type="predicted"/>
<dbReference type="EMBL" id="KC662249">
    <property type="protein sequence ID" value="AGM15587.1"/>
    <property type="molecule type" value="Genomic_DNA"/>
</dbReference>